<organism evidence="3 4">
    <name type="scientific">Lymnaea stagnalis</name>
    <name type="common">Great pond snail</name>
    <name type="synonym">Helix stagnalis</name>
    <dbReference type="NCBI Taxonomy" id="6523"/>
    <lineage>
        <taxon>Eukaryota</taxon>
        <taxon>Metazoa</taxon>
        <taxon>Spiralia</taxon>
        <taxon>Lophotrochozoa</taxon>
        <taxon>Mollusca</taxon>
        <taxon>Gastropoda</taxon>
        <taxon>Heterobranchia</taxon>
        <taxon>Euthyneura</taxon>
        <taxon>Panpulmonata</taxon>
        <taxon>Hygrophila</taxon>
        <taxon>Lymnaeoidea</taxon>
        <taxon>Lymnaeidae</taxon>
        <taxon>Lymnaea</taxon>
    </lineage>
</organism>
<dbReference type="EMBL" id="CAXITT010003711">
    <property type="protein sequence ID" value="CAL1549089.1"/>
    <property type="molecule type" value="Genomic_DNA"/>
</dbReference>
<dbReference type="SUPFAM" id="SSF51011">
    <property type="entry name" value="Glycosyl hydrolase domain"/>
    <property type="match status" value="1"/>
</dbReference>
<dbReference type="InterPro" id="IPR006047">
    <property type="entry name" value="GH13_cat_dom"/>
</dbReference>
<feature type="domain" description="Glycosyl hydrolase family 13 catalytic" evidence="2">
    <location>
        <begin position="5"/>
        <end position="74"/>
    </location>
</feature>
<name>A0AAV2IPL3_LYMST</name>
<proteinExistence type="predicted"/>
<keyword evidence="4" id="KW-1185">Reference proteome</keyword>
<dbReference type="PANTHER" id="PTHR10357:SF179">
    <property type="entry name" value="NEUTRAL AND BASIC AMINO ACID TRANSPORT PROTEIN RBAT"/>
    <property type="match status" value="1"/>
</dbReference>
<dbReference type="AlphaFoldDB" id="A0AAV2IPL3"/>
<reference evidence="3 4" key="1">
    <citation type="submission" date="2024-04" db="EMBL/GenBank/DDBJ databases">
        <authorList>
            <consortium name="Genoscope - CEA"/>
            <person name="William W."/>
        </authorList>
    </citation>
    <scope>NUCLEOTIDE SEQUENCE [LARGE SCALE GENOMIC DNA]</scope>
</reference>
<dbReference type="GO" id="GO:0004575">
    <property type="term" value="F:sucrose alpha-glucosidase activity"/>
    <property type="evidence" value="ECO:0007669"/>
    <property type="project" value="TreeGrafter"/>
</dbReference>
<dbReference type="SUPFAM" id="SSF51445">
    <property type="entry name" value="(Trans)glycosidases"/>
    <property type="match status" value="1"/>
</dbReference>
<comment type="caution">
    <text evidence="3">The sequence shown here is derived from an EMBL/GenBank/DDBJ whole genome shotgun (WGS) entry which is preliminary data.</text>
</comment>
<dbReference type="PANTHER" id="PTHR10357">
    <property type="entry name" value="ALPHA-AMYLASE FAMILY MEMBER"/>
    <property type="match status" value="1"/>
</dbReference>
<dbReference type="GO" id="GO:0033934">
    <property type="term" value="F:glucan 1,4-alpha-maltotriohydrolase activity"/>
    <property type="evidence" value="ECO:0007669"/>
    <property type="project" value="TreeGrafter"/>
</dbReference>
<dbReference type="InterPro" id="IPR013780">
    <property type="entry name" value="Glyco_hydro_b"/>
</dbReference>
<dbReference type="Gene3D" id="2.60.40.1180">
    <property type="entry name" value="Golgi alpha-mannosidase II"/>
    <property type="match status" value="1"/>
</dbReference>
<dbReference type="Pfam" id="PF00128">
    <property type="entry name" value="Alpha-amylase"/>
    <property type="match status" value="1"/>
</dbReference>
<dbReference type="InterPro" id="IPR017853">
    <property type="entry name" value="GH"/>
</dbReference>
<dbReference type="GO" id="GO:0004574">
    <property type="term" value="F:oligo-1,6-glucosidase activity"/>
    <property type="evidence" value="ECO:0007669"/>
    <property type="project" value="TreeGrafter"/>
</dbReference>
<gene>
    <name evidence="3" type="ORF">GSLYS_00022406001</name>
</gene>
<evidence type="ECO:0000313" key="3">
    <source>
        <dbReference type="EMBL" id="CAL1549089.1"/>
    </source>
</evidence>
<dbReference type="Gene3D" id="3.20.20.80">
    <property type="entry name" value="Glycosidases"/>
    <property type="match status" value="1"/>
</dbReference>
<sequence>MESQKLIARDNGRTPFQWEDSENAGFTSGQPWLKVNPNYKEINAEAQETDENSVLNYFRKTIRFRKENEVLVYGKTEYFDLQSESVFAYTRELNGRKLLILLNFTDKNV</sequence>
<evidence type="ECO:0000313" key="4">
    <source>
        <dbReference type="Proteomes" id="UP001497497"/>
    </source>
</evidence>
<evidence type="ECO:0000256" key="1">
    <source>
        <dbReference type="SAM" id="MobiDB-lite"/>
    </source>
</evidence>
<dbReference type="Proteomes" id="UP001497497">
    <property type="component" value="Unassembled WGS sequence"/>
</dbReference>
<dbReference type="GO" id="GO:0004556">
    <property type="term" value="F:alpha-amylase activity"/>
    <property type="evidence" value="ECO:0007669"/>
    <property type="project" value="TreeGrafter"/>
</dbReference>
<dbReference type="GO" id="GO:0005987">
    <property type="term" value="P:sucrose catabolic process"/>
    <property type="evidence" value="ECO:0007669"/>
    <property type="project" value="TreeGrafter"/>
</dbReference>
<dbReference type="GO" id="GO:0000025">
    <property type="term" value="P:maltose catabolic process"/>
    <property type="evidence" value="ECO:0007669"/>
    <property type="project" value="TreeGrafter"/>
</dbReference>
<protein>
    <recommendedName>
        <fullName evidence="2">Glycosyl hydrolase family 13 catalytic domain-containing protein</fullName>
    </recommendedName>
</protein>
<evidence type="ECO:0000259" key="2">
    <source>
        <dbReference type="Pfam" id="PF00128"/>
    </source>
</evidence>
<accession>A0AAV2IPL3</accession>
<feature type="region of interest" description="Disordered" evidence="1">
    <location>
        <begin position="1"/>
        <end position="32"/>
    </location>
</feature>
<feature type="non-terminal residue" evidence="3">
    <location>
        <position position="109"/>
    </location>
</feature>